<dbReference type="InterPro" id="IPR036116">
    <property type="entry name" value="FN3_sf"/>
</dbReference>
<dbReference type="InterPro" id="IPR013320">
    <property type="entry name" value="ConA-like_dom_sf"/>
</dbReference>
<evidence type="ECO:0000259" key="1">
    <source>
        <dbReference type="PROSITE" id="PS50853"/>
    </source>
</evidence>
<comment type="caution">
    <text evidence="2">The sequence shown here is derived from an EMBL/GenBank/DDBJ whole genome shotgun (WGS) entry which is preliminary data.</text>
</comment>
<evidence type="ECO:0000313" key="3">
    <source>
        <dbReference type="Proteomes" id="UP001163046"/>
    </source>
</evidence>
<feature type="domain" description="Fibronectin type-III" evidence="1">
    <location>
        <begin position="340"/>
        <end position="433"/>
    </location>
</feature>
<gene>
    <name evidence="2" type="ORF">OS493_033027</name>
</gene>
<dbReference type="Gene3D" id="2.60.120.200">
    <property type="match status" value="1"/>
</dbReference>
<dbReference type="SUPFAM" id="SSF82671">
    <property type="entry name" value="SEA domain"/>
    <property type="match status" value="1"/>
</dbReference>
<dbReference type="Gene3D" id="2.60.40.10">
    <property type="entry name" value="Immunoglobulins"/>
    <property type="match status" value="1"/>
</dbReference>
<sequence>MMLSTPMTYYSGTPYISGHLMTQTILKTNKGQLGLNRTAPWYRPPVCEGRAVKVAGGPGSIRLATDTKWHLATPINSARMTLALWLLYQSRSPGVAQTFLAAGEQANGDRGIHLYQEDGSRPELTFRVTAGGRWCTVTFRVPQRVWKHLIFTWTRVGSGFPSHITVYRDGKIIKDLLVDQCHDGLIPDKPGNDITLGSTELPTASFDDVIVWGETLTKFQVEKLFKFYKGGANLHVNVSLVLTGDIFHSELMKRGSEMFRNKSSWIETQVKSLYKENSISKVENFLFWNETNVAVNFTVRFKGTGYKEIEPLETSIVSTSMLGSAHVRFVAMEANDVYMKPLQVTAYNSSSTSVVVSWDEPGNLTHGVFCGVQILYRFNDSSQKFIAMATSGIPRYQLKNLEKYTWYAIGARPLTLEGEGKKSDEVLVRTAEDGK</sequence>
<dbReference type="OrthoDB" id="5983804at2759"/>
<dbReference type="PROSITE" id="PS50853">
    <property type="entry name" value="FN3"/>
    <property type="match status" value="1"/>
</dbReference>
<dbReference type="SMART" id="SM00060">
    <property type="entry name" value="FN3"/>
    <property type="match status" value="1"/>
</dbReference>
<dbReference type="InterPro" id="IPR036364">
    <property type="entry name" value="SEA_dom_sf"/>
</dbReference>
<dbReference type="AlphaFoldDB" id="A0A9W9ZJE1"/>
<protein>
    <recommendedName>
        <fullName evidence="1">Fibronectin type-III domain-containing protein</fullName>
    </recommendedName>
</protein>
<dbReference type="Pfam" id="PF00041">
    <property type="entry name" value="fn3"/>
    <property type="match status" value="1"/>
</dbReference>
<dbReference type="SUPFAM" id="SSF49265">
    <property type="entry name" value="Fibronectin type III"/>
    <property type="match status" value="1"/>
</dbReference>
<name>A0A9W9ZJE1_9CNID</name>
<evidence type="ECO:0000313" key="2">
    <source>
        <dbReference type="EMBL" id="KAJ7382742.1"/>
    </source>
</evidence>
<dbReference type="Proteomes" id="UP001163046">
    <property type="component" value="Unassembled WGS sequence"/>
</dbReference>
<dbReference type="Pfam" id="PF13385">
    <property type="entry name" value="Laminin_G_3"/>
    <property type="match status" value="1"/>
</dbReference>
<reference evidence="2" key="1">
    <citation type="submission" date="2023-01" db="EMBL/GenBank/DDBJ databases">
        <title>Genome assembly of the deep-sea coral Lophelia pertusa.</title>
        <authorList>
            <person name="Herrera S."/>
            <person name="Cordes E."/>
        </authorList>
    </citation>
    <scope>NUCLEOTIDE SEQUENCE</scope>
    <source>
        <strain evidence="2">USNM1676648</strain>
        <tissue evidence="2">Polyp</tissue>
    </source>
</reference>
<dbReference type="SUPFAM" id="SSF49899">
    <property type="entry name" value="Concanavalin A-like lectins/glucanases"/>
    <property type="match status" value="1"/>
</dbReference>
<accession>A0A9W9ZJE1</accession>
<dbReference type="InterPro" id="IPR003961">
    <property type="entry name" value="FN3_dom"/>
</dbReference>
<dbReference type="EMBL" id="MU825915">
    <property type="protein sequence ID" value="KAJ7382742.1"/>
    <property type="molecule type" value="Genomic_DNA"/>
</dbReference>
<organism evidence="2 3">
    <name type="scientific">Desmophyllum pertusum</name>
    <dbReference type="NCBI Taxonomy" id="174260"/>
    <lineage>
        <taxon>Eukaryota</taxon>
        <taxon>Metazoa</taxon>
        <taxon>Cnidaria</taxon>
        <taxon>Anthozoa</taxon>
        <taxon>Hexacorallia</taxon>
        <taxon>Scleractinia</taxon>
        <taxon>Caryophylliina</taxon>
        <taxon>Caryophylliidae</taxon>
        <taxon>Desmophyllum</taxon>
    </lineage>
</organism>
<proteinExistence type="predicted"/>
<dbReference type="InterPro" id="IPR013783">
    <property type="entry name" value="Ig-like_fold"/>
</dbReference>
<keyword evidence="3" id="KW-1185">Reference proteome</keyword>